<dbReference type="Pfam" id="PF25772">
    <property type="entry name" value="HEAT_RRP12_N"/>
    <property type="match status" value="1"/>
</dbReference>
<dbReference type="PANTHER" id="PTHR48287">
    <property type="entry name" value="ARM REPEAT SUPERFAMILY PROTEIN"/>
    <property type="match status" value="1"/>
</dbReference>
<dbReference type="Pfam" id="PF08161">
    <property type="entry name" value="RRP12_HEAT"/>
    <property type="match status" value="1"/>
</dbReference>
<dbReference type="Proteomes" id="UP000007797">
    <property type="component" value="Unassembled WGS sequence"/>
</dbReference>
<feature type="domain" description="RRP12 N-terminal HEAT" evidence="6">
    <location>
        <begin position="9"/>
        <end position="256"/>
    </location>
</feature>
<dbReference type="RefSeq" id="XP_004352362.1">
    <property type="nucleotide sequence ID" value="XM_004352310.1"/>
</dbReference>
<feature type="region of interest" description="Disordered" evidence="4">
    <location>
        <begin position="1073"/>
        <end position="1134"/>
    </location>
</feature>
<evidence type="ECO:0000313" key="7">
    <source>
        <dbReference type="EMBL" id="EGG16037.1"/>
    </source>
</evidence>
<dbReference type="InterPro" id="IPR016024">
    <property type="entry name" value="ARM-type_fold"/>
</dbReference>
<dbReference type="InterPro" id="IPR012978">
    <property type="entry name" value="HEAT_RRP12"/>
</dbReference>
<dbReference type="KEGG" id="dfa:DFA_09709"/>
<feature type="compositionally biased region" description="Low complexity" evidence="4">
    <location>
        <begin position="1096"/>
        <end position="1110"/>
    </location>
</feature>
<dbReference type="OMA" id="PDQMKHR"/>
<keyword evidence="8" id="KW-1185">Reference proteome</keyword>
<feature type="region of interest" description="Disordered" evidence="4">
    <location>
        <begin position="1335"/>
        <end position="1359"/>
    </location>
</feature>
<dbReference type="GeneID" id="14867934"/>
<feature type="compositionally biased region" description="Basic and acidic residues" evidence="4">
    <location>
        <begin position="1073"/>
        <end position="1085"/>
    </location>
</feature>
<feature type="domain" description="RRP12 HEAT" evidence="5">
    <location>
        <begin position="325"/>
        <end position="620"/>
    </location>
</feature>
<feature type="region of interest" description="Disordered" evidence="4">
    <location>
        <begin position="811"/>
        <end position="834"/>
    </location>
</feature>
<proteinExistence type="inferred from homology"/>
<feature type="compositionally biased region" description="Acidic residues" evidence="4">
    <location>
        <begin position="1269"/>
        <end position="1282"/>
    </location>
</feature>
<feature type="compositionally biased region" description="Acidic residues" evidence="4">
    <location>
        <begin position="1116"/>
        <end position="1134"/>
    </location>
</feature>
<evidence type="ECO:0000256" key="4">
    <source>
        <dbReference type="SAM" id="MobiDB-lite"/>
    </source>
</evidence>
<dbReference type="InterPro" id="IPR011989">
    <property type="entry name" value="ARM-like"/>
</dbReference>
<keyword evidence="3" id="KW-0539">Nucleus</keyword>
<accession>F4Q8D7</accession>
<feature type="region of interest" description="Disordered" evidence="4">
    <location>
        <begin position="1259"/>
        <end position="1282"/>
    </location>
</feature>
<dbReference type="SUPFAM" id="SSF48371">
    <property type="entry name" value="ARM repeat"/>
    <property type="match status" value="2"/>
</dbReference>
<evidence type="ECO:0000259" key="6">
    <source>
        <dbReference type="Pfam" id="PF25772"/>
    </source>
</evidence>
<gene>
    <name evidence="7" type="ORF">DFA_09709</name>
</gene>
<dbReference type="Gene3D" id="1.25.10.10">
    <property type="entry name" value="Leucine-rich Repeat Variant"/>
    <property type="match status" value="1"/>
</dbReference>
<dbReference type="InterPro" id="IPR052087">
    <property type="entry name" value="RRP12"/>
</dbReference>
<evidence type="ECO:0008006" key="9">
    <source>
        <dbReference type="Google" id="ProtNLM"/>
    </source>
</evidence>
<comment type="similarity">
    <text evidence="2">Belongs to the RRP12 family.</text>
</comment>
<dbReference type="GO" id="GO:0005634">
    <property type="term" value="C:nucleus"/>
    <property type="evidence" value="ECO:0007669"/>
    <property type="project" value="UniProtKB-SubCell"/>
</dbReference>
<evidence type="ECO:0000256" key="3">
    <source>
        <dbReference type="ARBA" id="ARBA00023242"/>
    </source>
</evidence>
<organism evidence="7 8">
    <name type="scientific">Cavenderia fasciculata</name>
    <name type="common">Slime mold</name>
    <name type="synonym">Dictyostelium fasciculatum</name>
    <dbReference type="NCBI Taxonomy" id="261658"/>
    <lineage>
        <taxon>Eukaryota</taxon>
        <taxon>Amoebozoa</taxon>
        <taxon>Evosea</taxon>
        <taxon>Eumycetozoa</taxon>
        <taxon>Dictyostelia</taxon>
        <taxon>Acytosteliales</taxon>
        <taxon>Cavenderiaceae</taxon>
        <taxon>Cavenderia</taxon>
    </lineage>
</organism>
<reference evidence="8" key="1">
    <citation type="journal article" date="2011" name="Genome Res.">
        <title>Phylogeny-wide analysis of social amoeba genomes highlights ancient origins for complex intercellular communication.</title>
        <authorList>
            <person name="Heidel A.J."/>
            <person name="Lawal H.M."/>
            <person name="Felder M."/>
            <person name="Schilde C."/>
            <person name="Helps N.R."/>
            <person name="Tunggal B."/>
            <person name="Rivero F."/>
            <person name="John U."/>
            <person name="Schleicher M."/>
            <person name="Eichinger L."/>
            <person name="Platzer M."/>
            <person name="Noegel A.A."/>
            <person name="Schaap P."/>
            <person name="Gloeckner G."/>
        </authorList>
    </citation>
    <scope>NUCLEOTIDE SEQUENCE [LARGE SCALE GENOMIC DNA]</scope>
    <source>
        <strain evidence="8">SH3</strain>
    </source>
</reference>
<dbReference type="STRING" id="1054147.F4Q8D7"/>
<evidence type="ECO:0000256" key="1">
    <source>
        <dbReference type="ARBA" id="ARBA00004123"/>
    </source>
</evidence>
<dbReference type="EMBL" id="GL883025">
    <property type="protein sequence ID" value="EGG16037.1"/>
    <property type="molecule type" value="Genomic_DNA"/>
</dbReference>
<evidence type="ECO:0000256" key="2">
    <source>
        <dbReference type="ARBA" id="ARBA00007690"/>
    </source>
</evidence>
<name>F4Q8D7_CACFS</name>
<evidence type="ECO:0000259" key="5">
    <source>
        <dbReference type="Pfam" id="PF08161"/>
    </source>
</evidence>
<dbReference type="PANTHER" id="PTHR48287:SF1">
    <property type="entry name" value="ARM REPEAT SUPERFAMILY PROTEIN"/>
    <property type="match status" value="1"/>
</dbReference>
<protein>
    <recommendedName>
        <fullName evidence="9">Ribosomal RNA-processing protein 12-like conserved domain-containing protein</fullName>
    </recommendedName>
</protein>
<sequence>MVYNYTVEEIFPNILSASSQKSNESIRRLAVVLNAVTDVVKTKNAPIQPASYFALIISTLQDGNYQPSQKQDLLKLLSIVIERVSQQLIRNISDTLITMSMKYMTEEFGNEEIMKPCVVVLGRALTHSDTQSWQTSEHIKAYALLLKCSVDQRSKIRQKALKEVILVLNSSGVCGPRGGLIKIVAQVSTNFCRDIFSNITLETMGEAYHALNVSHELVPLLQPSFVSQLMDSIIRLTSLGNSSITPLCYKTIGTLFFRTNQLIGTHIQQLIEVLFQFSPSGIDIRSTIAYTELITQAYLHFSRLDKQLCNQHLQNYFTTLMSNFSSDKQDITKVTMDGFKNVIVECINEEMISQATVSLKNQQFNSPLEKIIETLMEGLKYTYKHSWELILQVISSMFQQLGSQAHPLLDKLLLGVDSLGGLQHTVQQVIASALVAIGARNLLTLLPLNLDAHPDDKTRPNRGFLLQLMKKHLKFSELAAFTDYFLPMSKVLKTKSNECLEDNRLIEAKNLDILYIQVWQLLPGFLTYPVDGDTAFKSIAKTLGTTLQDNEVIRPIVCTGLTTMINTLKAARDADQDPIYLPLHRRHVTMSPTRAAAILKTVAGFAKNFLPIMFNIYPSTKNDIRQYLQACIEAYVSIADATTVNNLFNNIVTKLLEAQKEEEETRRLKPEEKIKTKRYYLTELTMGFIKRFAEQQDVIDEVTPSNGSLEQLNTLFKVIKPQFQAQDPGIQKRTFKVLDRIMAHHPAFTMENLDKLKTILTFNLQQSSPNLKKLRIRCIKQAVQAILEYGDTSQSEQQLQQDFENAFTQGNQQGEEGAEETMETRSTISFGGRSMRSTRSGFSSFGSRGGSSAMAVSWTKLRQKLIPSLVPEIILCTKEVNKKCKEMSNDLVIEMGKVMCLVAQRCIQLKKGIPREQQIQQAQSEALVEYIHLMAAGLASITPMMVSATIVAISRVVHSFRDLLPLETVSQMLSTLFVLMDSPHREVVKSVMGFTRVVMACFRENSVIEPHLQMLMDGLSKSSESDRNYFRIMIQILLQRLMKRFDYDQLHAMSQEGFKKVLVHIQRRKMRAEKLKEKQQSHVDDAMADDDDTRSVKSSKTAKTSKTSKTGAGRDDDSDGEIVDNELSEDESDDDIEEFLFNVKKAAKRDTGDNWIVGEGDEPIDYLDRSAMNNIASNESGKVRIRKPNSVAEKTPISKYFDTDGEGRMIIEDEDQPMDPRQKMRELKKKRSMSALIDEVFEEGADAYEKKAGYRAMKQKSINKRANNENDDSDDSGNEDQMDEDLKSAFTKRTFATKFTTKTGKTAKTAKTTKTSLTNITRITSATDRYNRTRGISTNVNFNNPQHSQKKGEQKKGANAVQPYAYIPLDTNTLNKRTKHLSAFKTVVNNNKKRKS</sequence>
<evidence type="ECO:0000313" key="8">
    <source>
        <dbReference type="Proteomes" id="UP000007797"/>
    </source>
</evidence>
<comment type="subcellular location">
    <subcellularLocation>
        <location evidence="1">Nucleus</location>
    </subcellularLocation>
</comment>
<dbReference type="OrthoDB" id="2192888at2759"/>
<feature type="compositionally biased region" description="Polar residues" evidence="4">
    <location>
        <begin position="1335"/>
        <end position="1347"/>
    </location>
</feature>
<dbReference type="InterPro" id="IPR057860">
    <property type="entry name" value="HEAT_RRP12_N"/>
</dbReference>